<gene>
    <name evidence="1" type="ORF">NVIE_2739</name>
</gene>
<name>A0A060HNB9_9ARCH</name>
<accession>A0A060HNB9</accession>
<dbReference type="GeneID" id="74947913"/>
<evidence type="ECO:0000313" key="2">
    <source>
        <dbReference type="Proteomes" id="UP000027093"/>
    </source>
</evidence>
<dbReference type="RefSeq" id="WP_075055601.1">
    <property type="nucleotide sequence ID" value="NZ_CP007536.1"/>
</dbReference>
<evidence type="ECO:0000313" key="1">
    <source>
        <dbReference type="EMBL" id="AIC16948.1"/>
    </source>
</evidence>
<dbReference type="EMBL" id="CP007536">
    <property type="protein sequence ID" value="AIC16948.1"/>
    <property type="molecule type" value="Genomic_DNA"/>
</dbReference>
<proteinExistence type="predicted"/>
<dbReference type="STRING" id="926571.NVIE_2739"/>
<dbReference type="Proteomes" id="UP000027093">
    <property type="component" value="Chromosome"/>
</dbReference>
<reference evidence="1 2" key="1">
    <citation type="journal article" date="2014" name="Int. J. Syst. Evol. Microbiol.">
        <title>Nitrososphaera viennensis gen. nov., sp. nov., an aerobic and mesophilic, ammonia-oxidizing archaeon from soil and a member of the archaeal phylum Thaumarchaeota.</title>
        <authorList>
            <person name="Stieglmeier M."/>
            <person name="Klingl A."/>
            <person name="Alves R.J."/>
            <person name="Rittmann S.K."/>
            <person name="Melcher M."/>
            <person name="Leisch N."/>
            <person name="Schleper C."/>
        </authorList>
    </citation>
    <scope>NUCLEOTIDE SEQUENCE [LARGE SCALE GENOMIC DNA]</scope>
    <source>
        <strain evidence="1">EN76</strain>
    </source>
</reference>
<keyword evidence="2" id="KW-1185">Reference proteome</keyword>
<protein>
    <submittedName>
        <fullName evidence="1">Putative DNA binding protein, Histone-like transcription factor (CBF/NF-Y)</fullName>
    </submittedName>
</protein>
<dbReference type="AlphaFoldDB" id="A0A060HNB9"/>
<organism evidence="1 2">
    <name type="scientific">Nitrososphaera viennensis EN76</name>
    <dbReference type="NCBI Taxonomy" id="926571"/>
    <lineage>
        <taxon>Archaea</taxon>
        <taxon>Nitrososphaerota</taxon>
        <taxon>Nitrososphaeria</taxon>
        <taxon>Nitrososphaerales</taxon>
        <taxon>Nitrososphaeraceae</taxon>
        <taxon>Nitrososphaera</taxon>
    </lineage>
</organism>
<dbReference type="KEGG" id="nvn:NVIE_2739"/>
<dbReference type="HOGENOM" id="CLU_2875220_0_0_2"/>
<sequence length="63" mass="7226">MKSEQKRLGGLKFKNPWPTRVEGDVLPIAVIYRLMFLGFSDRDLSPEAREALYAYTATFSDTQ</sequence>